<dbReference type="Proteomes" id="UP000800097">
    <property type="component" value="Unassembled WGS sequence"/>
</dbReference>
<gene>
    <name evidence="1" type="ORF">EI97DRAFT_429008</name>
</gene>
<evidence type="ECO:0000313" key="1">
    <source>
        <dbReference type="EMBL" id="KAF2280916.1"/>
    </source>
</evidence>
<protein>
    <submittedName>
        <fullName evidence="1">Uncharacterized protein</fullName>
    </submittedName>
</protein>
<sequence length="179" mass="19745">MVIECQKLFEWSGTPSTVMGVTRRPGVAYAEECGEAQSASKLHPAPHSVDYIHYVGTRHRLACGSKAGGRVRLHCIFCFGNRVRYPRSDSGGLRWGGQTEKVGFVVAETMSSTSVLGPLRRMRKPKDIRRANMSKAINCAAAQRQKPAGITRNSAAAVTRIRYPGSRTQFERLNRPSPI</sequence>
<organism evidence="1 2">
    <name type="scientific">Westerdykella ornata</name>
    <dbReference type="NCBI Taxonomy" id="318751"/>
    <lineage>
        <taxon>Eukaryota</taxon>
        <taxon>Fungi</taxon>
        <taxon>Dikarya</taxon>
        <taxon>Ascomycota</taxon>
        <taxon>Pezizomycotina</taxon>
        <taxon>Dothideomycetes</taxon>
        <taxon>Pleosporomycetidae</taxon>
        <taxon>Pleosporales</taxon>
        <taxon>Sporormiaceae</taxon>
        <taxon>Westerdykella</taxon>
    </lineage>
</organism>
<dbReference type="GeneID" id="54550521"/>
<dbReference type="EMBL" id="ML986484">
    <property type="protein sequence ID" value="KAF2280916.1"/>
    <property type="molecule type" value="Genomic_DNA"/>
</dbReference>
<reference evidence="1" key="1">
    <citation type="journal article" date="2020" name="Stud. Mycol.">
        <title>101 Dothideomycetes genomes: a test case for predicting lifestyles and emergence of pathogens.</title>
        <authorList>
            <person name="Haridas S."/>
            <person name="Albert R."/>
            <person name="Binder M."/>
            <person name="Bloem J."/>
            <person name="Labutti K."/>
            <person name="Salamov A."/>
            <person name="Andreopoulos B."/>
            <person name="Baker S."/>
            <person name="Barry K."/>
            <person name="Bills G."/>
            <person name="Bluhm B."/>
            <person name="Cannon C."/>
            <person name="Castanera R."/>
            <person name="Culley D."/>
            <person name="Daum C."/>
            <person name="Ezra D."/>
            <person name="Gonzalez J."/>
            <person name="Henrissat B."/>
            <person name="Kuo A."/>
            <person name="Liang C."/>
            <person name="Lipzen A."/>
            <person name="Lutzoni F."/>
            <person name="Magnuson J."/>
            <person name="Mondo S."/>
            <person name="Nolan M."/>
            <person name="Ohm R."/>
            <person name="Pangilinan J."/>
            <person name="Park H.-J."/>
            <person name="Ramirez L."/>
            <person name="Alfaro M."/>
            <person name="Sun H."/>
            <person name="Tritt A."/>
            <person name="Yoshinaga Y."/>
            <person name="Zwiers L.-H."/>
            <person name="Turgeon B."/>
            <person name="Goodwin S."/>
            <person name="Spatafora J."/>
            <person name="Crous P."/>
            <person name="Grigoriev I."/>
        </authorList>
    </citation>
    <scope>NUCLEOTIDE SEQUENCE</scope>
    <source>
        <strain evidence="1">CBS 379.55</strain>
    </source>
</reference>
<proteinExistence type="predicted"/>
<evidence type="ECO:0000313" key="2">
    <source>
        <dbReference type="Proteomes" id="UP000800097"/>
    </source>
</evidence>
<keyword evidence="2" id="KW-1185">Reference proteome</keyword>
<dbReference type="RefSeq" id="XP_033658453.1">
    <property type="nucleotide sequence ID" value="XM_033797346.1"/>
</dbReference>
<accession>A0A6A6JYT4</accession>
<dbReference type="AlphaFoldDB" id="A0A6A6JYT4"/>
<name>A0A6A6JYT4_WESOR</name>